<dbReference type="PANTHER" id="PTHR46137:SF3">
    <property type="entry name" value="OS05G0310600 PROTEIN"/>
    <property type="match status" value="1"/>
</dbReference>
<evidence type="ECO:0000313" key="3">
    <source>
        <dbReference type="EMBL" id="KAF4137558.1"/>
    </source>
</evidence>
<dbReference type="EMBL" id="WSZM01000111">
    <property type="protein sequence ID" value="KAF4041791.1"/>
    <property type="molecule type" value="Genomic_DNA"/>
</dbReference>
<sequence>MGNANSHAVKVGALRPGDHIFIWDHTHWPFSYQHHGIVWASGDSVEGVRVCHVWTPLEGFQQAQNDSNFRVSTLGQFLYHRSVDDLRVVEYDDTKLFRRMADRPDIVLARCRLLLGRGRGDYHPITQNCEHAARWCKTGRQWCWQTLTPGHGDIPFEDQLRKVDVLALEHQVEAIRMAAATSTLAIDCAKHQGLRVKVSGKTLFWMDSFSTEVVDVRKRLARRVFNWPPTAASIYHFRLKTNPIDLGSLQHANWPRHVEFAASYLKIPRETRSYTIGQACDVSCRQNCLAPALLQRLTQTNANGRTQATTASTTPSVETSIVCSHKLPVAISSHPIDHCHSLLEVLSWCRFLSSKILSLRQVHSESYPFPGGSIDTNDDRQEFAS</sequence>
<dbReference type="PANTHER" id="PTHR46137">
    <property type="entry name" value="OS05G0310600 PROTEIN"/>
    <property type="match status" value="1"/>
</dbReference>
<accession>A0A833SIX6</accession>
<dbReference type="EMBL" id="JAACNO010001787">
    <property type="protein sequence ID" value="KAF4137558.1"/>
    <property type="molecule type" value="Genomic_DNA"/>
</dbReference>
<keyword evidence="2" id="KW-0012">Acyltransferase</keyword>
<protein>
    <submittedName>
        <fullName evidence="2">Lecithin retinol acyltransferase domain-containing protein</fullName>
    </submittedName>
</protein>
<dbReference type="Pfam" id="PF04970">
    <property type="entry name" value="LRAT"/>
    <property type="match status" value="1"/>
</dbReference>
<evidence type="ECO:0000313" key="4">
    <source>
        <dbReference type="Proteomes" id="UP000602510"/>
    </source>
</evidence>
<dbReference type="Proteomes" id="UP000602510">
    <property type="component" value="Unassembled WGS sequence"/>
</dbReference>
<keyword evidence="4" id="KW-1185">Reference proteome</keyword>
<dbReference type="PROSITE" id="PS51934">
    <property type="entry name" value="LRAT"/>
    <property type="match status" value="1"/>
</dbReference>
<dbReference type="GO" id="GO:0016746">
    <property type="term" value="F:acyltransferase activity"/>
    <property type="evidence" value="ECO:0007669"/>
    <property type="project" value="UniProtKB-KW"/>
</dbReference>
<feature type="domain" description="LRAT" evidence="1">
    <location>
        <begin position="24"/>
        <end position="145"/>
    </location>
</feature>
<dbReference type="Proteomes" id="UP000704712">
    <property type="component" value="Unassembled WGS sequence"/>
</dbReference>
<reference evidence="2" key="1">
    <citation type="submission" date="2020-04" db="EMBL/GenBank/DDBJ databases">
        <title>Hybrid Assembly of Korean Phytophthora infestans isolates.</title>
        <authorList>
            <person name="Prokchorchik M."/>
            <person name="Lee Y."/>
            <person name="Seo J."/>
            <person name="Cho J.-H."/>
            <person name="Park Y.-E."/>
            <person name="Jang D.-C."/>
            <person name="Im J.-S."/>
            <person name="Choi J.-G."/>
            <person name="Park H.-J."/>
            <person name="Lee G.-B."/>
            <person name="Lee Y.-G."/>
            <person name="Hong S.-Y."/>
            <person name="Cho K."/>
            <person name="Sohn K.H."/>
        </authorList>
    </citation>
    <scope>NUCLEOTIDE SEQUENCE</scope>
    <source>
        <strain evidence="2">KR_1_A1</strain>
        <strain evidence="3">KR_2_A2</strain>
    </source>
</reference>
<organism evidence="2 4">
    <name type="scientific">Phytophthora infestans</name>
    <name type="common">Potato late blight agent</name>
    <name type="synonym">Botrytis infestans</name>
    <dbReference type="NCBI Taxonomy" id="4787"/>
    <lineage>
        <taxon>Eukaryota</taxon>
        <taxon>Sar</taxon>
        <taxon>Stramenopiles</taxon>
        <taxon>Oomycota</taxon>
        <taxon>Peronosporomycetes</taxon>
        <taxon>Peronosporales</taxon>
        <taxon>Peronosporaceae</taxon>
        <taxon>Phytophthora</taxon>
    </lineage>
</organism>
<keyword evidence="2" id="KW-0808">Transferase</keyword>
<evidence type="ECO:0000259" key="1">
    <source>
        <dbReference type="PROSITE" id="PS51934"/>
    </source>
</evidence>
<dbReference type="Gene3D" id="3.90.1720.10">
    <property type="entry name" value="endopeptidase domain like (from Nostoc punctiforme)"/>
    <property type="match status" value="1"/>
</dbReference>
<proteinExistence type="predicted"/>
<dbReference type="InterPro" id="IPR007053">
    <property type="entry name" value="LRAT_dom"/>
</dbReference>
<comment type="caution">
    <text evidence="2">The sequence shown here is derived from an EMBL/GenBank/DDBJ whole genome shotgun (WGS) entry which is preliminary data.</text>
</comment>
<gene>
    <name evidence="2" type="ORF">GN244_ATG05827</name>
    <name evidence="3" type="ORF">GN958_ATG13240</name>
</gene>
<name>A0A833SIX6_PHYIN</name>
<dbReference type="AlphaFoldDB" id="A0A833SIX6"/>
<evidence type="ECO:0000313" key="2">
    <source>
        <dbReference type="EMBL" id="KAF4041791.1"/>
    </source>
</evidence>